<name>R7TS89_CAPTE</name>
<sequence length="612" mass="67730">MTRNKRRPNDEDASTDDDRPSPPKTRRRNETPRPGDVLIQVECGLNVGEVCLNKLRHGSRGACVKFDGGWMTPNQFQMVSGRETAKDWKRSIKHHGKTLKALMHHELLLLEPPVCLCEVCTADDKTASGFRDDHEVQLSGRGDGQAPVKAAKAAVEQRVACMTIKKAQRVPRKKLDIRIPAVFEKMKRKAEVTDTGSDIRKKIKMLIDKSPSGSNVFEIVSDLRHEEEEAEEEEDRDKKKMEKENGEEEKEMEKGRVGDSEQAKLTAETDERTTEAVSAGKAENDDGVDDEGSRKRPMQGSRLSSIIDELRRSKEGVESDPPLRSGSNSSTDMREGSSDAATQRYKASPLASSVKTSRPKIATVTPLPPTKKPSLQVQPSVKKTKEATEVIPPLSKDFLDITNPAHFSWYLPYYASLGLANMMMVPFLSNQMKKNDGEVEEPKSNPNTDDIEAPTTPPPLDLSKTNTFQKSPPPRDHASTASHESSAAPLDLSRKPSNVIMTNSTGSEAKKVKSRRKSTPRMNAAGFLNPSLNAISKWTIEEVVSFVNSVDGCQKYTQNFHSKAVSEIHVVLCLILIDYNIVVPNIRTGFEGTDSGRQASRNTCMDNGQALI</sequence>
<gene>
    <name evidence="6" type="ORF">CAPTEDRAFT_221276</name>
</gene>
<protein>
    <recommendedName>
        <fullName evidence="5">SAND domain-containing protein</fullName>
    </recommendedName>
</protein>
<dbReference type="SMART" id="SM00258">
    <property type="entry name" value="SAND"/>
    <property type="match status" value="1"/>
</dbReference>
<feature type="region of interest" description="Disordered" evidence="4">
    <location>
        <begin position="221"/>
        <end position="381"/>
    </location>
</feature>
<evidence type="ECO:0000256" key="1">
    <source>
        <dbReference type="ARBA" id="ARBA00023015"/>
    </source>
</evidence>
<organism evidence="6">
    <name type="scientific">Capitella teleta</name>
    <name type="common">Polychaete worm</name>
    <dbReference type="NCBI Taxonomy" id="283909"/>
    <lineage>
        <taxon>Eukaryota</taxon>
        <taxon>Metazoa</taxon>
        <taxon>Spiralia</taxon>
        <taxon>Lophotrochozoa</taxon>
        <taxon>Annelida</taxon>
        <taxon>Polychaeta</taxon>
        <taxon>Sedentaria</taxon>
        <taxon>Scolecida</taxon>
        <taxon>Capitellidae</taxon>
        <taxon>Capitella</taxon>
    </lineage>
</organism>
<dbReference type="Pfam" id="PF01342">
    <property type="entry name" value="SAND"/>
    <property type="match status" value="1"/>
</dbReference>
<keyword evidence="3" id="KW-0539">Nucleus</keyword>
<dbReference type="GO" id="GO:0003677">
    <property type="term" value="F:DNA binding"/>
    <property type="evidence" value="ECO:0007669"/>
    <property type="project" value="UniProtKB-KW"/>
</dbReference>
<dbReference type="Gene3D" id="3.10.390.10">
    <property type="entry name" value="SAND domain-like"/>
    <property type="match status" value="1"/>
</dbReference>
<feature type="region of interest" description="Disordered" evidence="4">
    <location>
        <begin position="1"/>
        <end position="35"/>
    </location>
</feature>
<evidence type="ECO:0000313" key="6">
    <source>
        <dbReference type="EMBL" id="ELT94336.1"/>
    </source>
</evidence>
<dbReference type="HOGENOM" id="CLU_446361_0_0_1"/>
<dbReference type="EMBL" id="AMQN01002512">
    <property type="status" value="NOT_ANNOTATED_CDS"/>
    <property type="molecule type" value="Genomic_DNA"/>
</dbReference>
<dbReference type="SUPFAM" id="SSF63763">
    <property type="entry name" value="SAND domain-like"/>
    <property type="match status" value="1"/>
</dbReference>
<evidence type="ECO:0000313" key="8">
    <source>
        <dbReference type="Proteomes" id="UP000014760"/>
    </source>
</evidence>
<feature type="compositionally biased region" description="Basic and acidic residues" evidence="4">
    <location>
        <begin position="308"/>
        <end position="317"/>
    </location>
</feature>
<dbReference type="AlphaFoldDB" id="R7TS89"/>
<dbReference type="GO" id="GO:0046872">
    <property type="term" value="F:metal ion binding"/>
    <property type="evidence" value="ECO:0007669"/>
    <property type="project" value="UniProtKB-KW"/>
</dbReference>
<dbReference type="InterPro" id="IPR010919">
    <property type="entry name" value="SAND-like_dom_sf"/>
</dbReference>
<dbReference type="OrthoDB" id="6433810at2759"/>
<evidence type="ECO:0000256" key="2">
    <source>
        <dbReference type="ARBA" id="ARBA00023163"/>
    </source>
</evidence>
<dbReference type="PANTHER" id="PTHR10417:SF15">
    <property type="entry name" value="STERILE ALPHA MOTIF DOMAIN-CONTAINING 11"/>
    <property type="match status" value="1"/>
</dbReference>
<reference evidence="7" key="3">
    <citation type="submission" date="2015-06" db="UniProtKB">
        <authorList>
            <consortium name="EnsemblMetazoa"/>
        </authorList>
    </citation>
    <scope>IDENTIFICATION</scope>
</reference>
<dbReference type="PANTHER" id="PTHR10417">
    <property type="entry name" value="GLUCOCORTICOID MODULATORY ELEMENT-BINDING PROTEIN"/>
    <property type="match status" value="1"/>
</dbReference>
<reference evidence="8" key="1">
    <citation type="submission" date="2012-12" db="EMBL/GenBank/DDBJ databases">
        <authorList>
            <person name="Hellsten U."/>
            <person name="Grimwood J."/>
            <person name="Chapman J.A."/>
            <person name="Shapiro H."/>
            <person name="Aerts A."/>
            <person name="Otillar R.P."/>
            <person name="Terry A.Y."/>
            <person name="Boore J.L."/>
            <person name="Simakov O."/>
            <person name="Marletaz F."/>
            <person name="Cho S.-J."/>
            <person name="Edsinger-Gonzales E."/>
            <person name="Havlak P."/>
            <person name="Kuo D.-H."/>
            <person name="Larsson T."/>
            <person name="Lv J."/>
            <person name="Arendt D."/>
            <person name="Savage R."/>
            <person name="Osoegawa K."/>
            <person name="de Jong P."/>
            <person name="Lindberg D.R."/>
            <person name="Seaver E.C."/>
            <person name="Weisblat D.A."/>
            <person name="Putnam N.H."/>
            <person name="Grigoriev I.V."/>
            <person name="Rokhsar D.S."/>
        </authorList>
    </citation>
    <scope>NUCLEOTIDE SEQUENCE</scope>
    <source>
        <strain evidence="8">I ESC-2004</strain>
    </source>
</reference>
<dbReference type="PROSITE" id="PS50864">
    <property type="entry name" value="SAND"/>
    <property type="match status" value="1"/>
</dbReference>
<feature type="compositionally biased region" description="Basic and acidic residues" evidence="4">
    <location>
        <begin position="251"/>
        <end position="274"/>
    </location>
</feature>
<dbReference type="Proteomes" id="UP000014760">
    <property type="component" value="Unassembled WGS sequence"/>
</dbReference>
<feature type="compositionally biased region" description="Polar residues" evidence="4">
    <location>
        <begin position="495"/>
        <end position="507"/>
    </location>
</feature>
<evidence type="ECO:0000256" key="3">
    <source>
        <dbReference type="ARBA" id="ARBA00023242"/>
    </source>
</evidence>
<evidence type="ECO:0000313" key="7">
    <source>
        <dbReference type="EnsemblMetazoa" id="CapteP221276"/>
    </source>
</evidence>
<reference evidence="6 8" key="2">
    <citation type="journal article" date="2013" name="Nature">
        <title>Insights into bilaterian evolution from three spiralian genomes.</title>
        <authorList>
            <person name="Simakov O."/>
            <person name="Marletaz F."/>
            <person name="Cho S.J."/>
            <person name="Edsinger-Gonzales E."/>
            <person name="Havlak P."/>
            <person name="Hellsten U."/>
            <person name="Kuo D.H."/>
            <person name="Larsson T."/>
            <person name="Lv J."/>
            <person name="Arendt D."/>
            <person name="Savage R."/>
            <person name="Osoegawa K."/>
            <person name="de Jong P."/>
            <person name="Grimwood J."/>
            <person name="Chapman J.A."/>
            <person name="Shapiro H."/>
            <person name="Aerts A."/>
            <person name="Otillar R.P."/>
            <person name="Terry A.Y."/>
            <person name="Boore J.L."/>
            <person name="Grigoriev I.V."/>
            <person name="Lindberg D.R."/>
            <person name="Seaver E.C."/>
            <person name="Weisblat D.A."/>
            <person name="Putnam N.H."/>
            <person name="Rokhsar D.S."/>
        </authorList>
    </citation>
    <scope>NUCLEOTIDE SEQUENCE</scope>
    <source>
        <strain evidence="6 8">I ESC-2004</strain>
    </source>
</reference>
<evidence type="ECO:0000259" key="5">
    <source>
        <dbReference type="PROSITE" id="PS50864"/>
    </source>
</evidence>
<feature type="region of interest" description="Disordered" evidence="4">
    <location>
        <begin position="435"/>
        <end position="524"/>
    </location>
</feature>
<dbReference type="EnsemblMetazoa" id="CapteT221276">
    <property type="protein sequence ID" value="CapteP221276"/>
    <property type="gene ID" value="CapteG221276"/>
</dbReference>
<feature type="compositionally biased region" description="Low complexity" evidence="4">
    <location>
        <begin position="479"/>
        <end position="488"/>
    </location>
</feature>
<proteinExistence type="predicted"/>
<dbReference type="InterPro" id="IPR000770">
    <property type="entry name" value="SAND_dom"/>
</dbReference>
<dbReference type="EMBL" id="KB309449">
    <property type="protein sequence ID" value="ELT94336.1"/>
    <property type="molecule type" value="Genomic_DNA"/>
</dbReference>
<keyword evidence="8" id="KW-1185">Reference proteome</keyword>
<accession>R7TS89</accession>
<feature type="domain" description="SAND" evidence="5">
    <location>
        <begin position="29"/>
        <end position="109"/>
    </location>
</feature>
<evidence type="ECO:0000256" key="4">
    <source>
        <dbReference type="SAM" id="MobiDB-lite"/>
    </source>
</evidence>
<keyword evidence="2" id="KW-0804">Transcription</keyword>
<keyword evidence="1" id="KW-0805">Transcription regulation</keyword>